<dbReference type="SUPFAM" id="SSF47954">
    <property type="entry name" value="Cyclin-like"/>
    <property type="match status" value="2"/>
</dbReference>
<evidence type="ECO:0000259" key="8">
    <source>
        <dbReference type="PROSITE" id="PS50114"/>
    </source>
</evidence>
<dbReference type="Pfam" id="PF00382">
    <property type="entry name" value="TFIIB"/>
    <property type="match status" value="1"/>
</dbReference>
<dbReference type="InterPro" id="IPR023486">
    <property type="entry name" value="TFIIB_CS"/>
</dbReference>
<dbReference type="InterPro" id="IPR013137">
    <property type="entry name" value="Znf_TFIIB"/>
</dbReference>
<evidence type="ECO:0000259" key="9">
    <source>
        <dbReference type="PROSITE" id="PS51134"/>
    </source>
</evidence>
<dbReference type="InterPro" id="IPR036915">
    <property type="entry name" value="Cyclin-like_sf"/>
</dbReference>
<comment type="similarity">
    <text evidence="1">Belongs to the TFIIB family.</text>
</comment>
<evidence type="ECO:0000256" key="3">
    <source>
        <dbReference type="ARBA" id="ARBA00022737"/>
    </source>
</evidence>
<keyword evidence="7" id="KW-0479">Metal-binding</keyword>
<keyword evidence="7" id="KW-0863">Zinc-finger</keyword>
<evidence type="ECO:0000313" key="10">
    <source>
        <dbReference type="EMBL" id="KXJ96694.1"/>
    </source>
</evidence>
<organism evidence="10 11">
    <name type="scientific">Microdochium bolleyi</name>
    <dbReference type="NCBI Taxonomy" id="196109"/>
    <lineage>
        <taxon>Eukaryota</taxon>
        <taxon>Fungi</taxon>
        <taxon>Dikarya</taxon>
        <taxon>Ascomycota</taxon>
        <taxon>Pezizomycotina</taxon>
        <taxon>Sordariomycetes</taxon>
        <taxon>Xylariomycetidae</taxon>
        <taxon>Xylariales</taxon>
        <taxon>Microdochiaceae</taxon>
        <taxon>Microdochium</taxon>
    </lineage>
</organism>
<dbReference type="GO" id="GO:0097550">
    <property type="term" value="C:transcription preinitiation complex"/>
    <property type="evidence" value="ECO:0007669"/>
    <property type="project" value="TreeGrafter"/>
</dbReference>
<protein>
    <recommendedName>
        <fullName evidence="2">Transcription initiation factor IIB</fullName>
    </recommendedName>
    <alternativeName>
        <fullName evidence="6">General transcription factor TFIIB</fullName>
    </alternativeName>
</protein>
<gene>
    <name evidence="10" type="ORF">Micbo1qcDRAFT_142448</name>
</gene>
<dbReference type="EMBL" id="KQ964245">
    <property type="protein sequence ID" value="KXJ96694.1"/>
    <property type="molecule type" value="Genomic_DNA"/>
</dbReference>
<evidence type="ECO:0000256" key="1">
    <source>
        <dbReference type="ARBA" id="ARBA00010857"/>
    </source>
</evidence>
<dbReference type="InterPro" id="IPR000812">
    <property type="entry name" value="TFIIB"/>
</dbReference>
<feature type="domain" description="GATA-type" evidence="8">
    <location>
        <begin position="26"/>
        <end position="63"/>
    </location>
</feature>
<feature type="domain" description="TFIIB-type" evidence="9">
    <location>
        <begin position="28"/>
        <end position="61"/>
    </location>
</feature>
<reference evidence="11" key="1">
    <citation type="submission" date="2016-02" db="EMBL/GenBank/DDBJ databases">
        <title>Draft genome sequence of Microdochium bolleyi, a fungal endophyte of beachgrass.</title>
        <authorList>
            <consortium name="DOE Joint Genome Institute"/>
            <person name="David A.S."/>
            <person name="May G."/>
            <person name="Haridas S."/>
            <person name="Lim J."/>
            <person name="Wang M."/>
            <person name="Labutti K."/>
            <person name="Lipzen A."/>
            <person name="Barry K."/>
            <person name="Grigoriev I.V."/>
        </authorList>
    </citation>
    <scope>NUCLEOTIDE SEQUENCE [LARGE SCALE GENOMIC DNA]</scope>
    <source>
        <strain evidence="11">J235TASD1</strain>
    </source>
</reference>
<dbReference type="Gene3D" id="1.10.472.170">
    <property type="match status" value="1"/>
</dbReference>
<evidence type="ECO:0000256" key="7">
    <source>
        <dbReference type="PROSITE-ProRule" id="PRU00469"/>
    </source>
</evidence>
<dbReference type="PANTHER" id="PTHR11618">
    <property type="entry name" value="TRANSCRIPTION INITIATION FACTOR IIB-RELATED"/>
    <property type="match status" value="1"/>
</dbReference>
<dbReference type="GO" id="GO:0070897">
    <property type="term" value="P:transcription preinitiation complex assembly"/>
    <property type="evidence" value="ECO:0007669"/>
    <property type="project" value="InterPro"/>
</dbReference>
<evidence type="ECO:0000256" key="4">
    <source>
        <dbReference type="ARBA" id="ARBA00023015"/>
    </source>
</evidence>
<sequence length="358" mass="39286">MAFSVQNFKHLELNVPELTQTFNTSLRVSNVCPNCKIDPPNLAEEESAGDLVCTDCGLVLQNHLIDERAEWRAFSNDDSNTGDPSRVGNAGDSLLGPELHTTIATGGGSLGLGLGRAQARSVYDRKMPFLREALAEADECCNLLNLDTQHANCIKDFYKHAMDMKWVPRHDRRTGIAACIAVICDRVFAKSRSLDEVRSCLCSDKRAFGQCYRVVCRGYREEEASRAITNPRNSSTEKGDSSSITQATLGVCERICDRLEFARPFEMSKAASSIIKNAMDMLGGKPPKTIAAACILMACQILQDKRTISQISEAAGCGRPPVQKAYRMIWLARSEVVGADVLAGGQERKLECAREQPC</sequence>
<keyword evidence="5" id="KW-0804">Transcription</keyword>
<evidence type="ECO:0000256" key="6">
    <source>
        <dbReference type="ARBA" id="ARBA00031706"/>
    </source>
</evidence>
<dbReference type="OrthoDB" id="25790at2759"/>
<dbReference type="InterPro" id="IPR013150">
    <property type="entry name" value="TFIIB_cyclin"/>
</dbReference>
<dbReference type="PROSITE" id="PS51134">
    <property type="entry name" value="ZF_TFIIB"/>
    <property type="match status" value="1"/>
</dbReference>
<dbReference type="Pfam" id="PF08271">
    <property type="entry name" value="Zn_Ribbon_TF"/>
    <property type="match status" value="1"/>
</dbReference>
<evidence type="ECO:0000256" key="5">
    <source>
        <dbReference type="ARBA" id="ARBA00023163"/>
    </source>
</evidence>
<evidence type="ECO:0000313" key="11">
    <source>
        <dbReference type="Proteomes" id="UP000070501"/>
    </source>
</evidence>
<evidence type="ECO:0000256" key="2">
    <source>
        <dbReference type="ARBA" id="ARBA00013932"/>
    </source>
</evidence>
<dbReference type="InterPro" id="IPR000679">
    <property type="entry name" value="Znf_GATA"/>
</dbReference>
<dbReference type="GO" id="GO:0008270">
    <property type="term" value="F:zinc ion binding"/>
    <property type="evidence" value="ECO:0007669"/>
    <property type="project" value="UniProtKB-KW"/>
</dbReference>
<dbReference type="STRING" id="196109.A0A136JHR0"/>
<dbReference type="InParanoid" id="A0A136JHR0"/>
<keyword evidence="3" id="KW-0677">Repeat</keyword>
<dbReference type="AlphaFoldDB" id="A0A136JHR0"/>
<dbReference type="GO" id="GO:0005634">
    <property type="term" value="C:nucleus"/>
    <property type="evidence" value="ECO:0007669"/>
    <property type="project" value="TreeGrafter"/>
</dbReference>
<dbReference type="GO" id="GO:0006355">
    <property type="term" value="P:regulation of DNA-templated transcription"/>
    <property type="evidence" value="ECO:0007669"/>
    <property type="project" value="InterPro"/>
</dbReference>
<dbReference type="PANTHER" id="PTHR11618:SF13">
    <property type="entry name" value="TRANSCRIPTION INITIATION FACTOR IIB"/>
    <property type="match status" value="1"/>
</dbReference>
<proteinExistence type="inferred from homology"/>
<dbReference type="GO" id="GO:0043565">
    <property type="term" value="F:sequence-specific DNA binding"/>
    <property type="evidence" value="ECO:0007669"/>
    <property type="project" value="InterPro"/>
</dbReference>
<dbReference type="GO" id="GO:0017025">
    <property type="term" value="F:TBP-class protein binding"/>
    <property type="evidence" value="ECO:0007669"/>
    <property type="project" value="InterPro"/>
</dbReference>
<keyword evidence="7" id="KW-0862">Zinc</keyword>
<name>A0A136JHR0_9PEZI</name>
<dbReference type="PROSITE" id="PS50114">
    <property type="entry name" value="GATA_ZN_FINGER_2"/>
    <property type="match status" value="1"/>
</dbReference>
<dbReference type="Gene3D" id="1.10.472.10">
    <property type="entry name" value="Cyclin-like"/>
    <property type="match status" value="1"/>
</dbReference>
<dbReference type="Proteomes" id="UP000070501">
    <property type="component" value="Unassembled WGS sequence"/>
</dbReference>
<keyword evidence="4" id="KW-0805">Transcription regulation</keyword>
<accession>A0A136JHR0</accession>
<dbReference type="PRINTS" id="PR00685">
    <property type="entry name" value="TIFACTORIIB"/>
</dbReference>
<dbReference type="CDD" id="cd00043">
    <property type="entry name" value="CYCLIN_SF"/>
    <property type="match status" value="1"/>
</dbReference>
<keyword evidence="11" id="KW-1185">Reference proteome</keyword>
<dbReference type="SUPFAM" id="SSF57783">
    <property type="entry name" value="Zinc beta-ribbon"/>
    <property type="match status" value="1"/>
</dbReference>
<dbReference type="PROSITE" id="PS00782">
    <property type="entry name" value="TFIIB"/>
    <property type="match status" value="1"/>
</dbReference>